<dbReference type="SUPFAM" id="SSF103481">
    <property type="entry name" value="Multidrug resistance efflux transporter EmrE"/>
    <property type="match status" value="2"/>
</dbReference>
<sequence length="290" mass="30828">MAVGFIFVALSATCLGVMPSFQKQVLLDGLPMNSLMFYVNWIITLVCLVMALVKKRSFRALKIQIVQSLLMGVFGLLITALLLNNSYLYLPVGTAIMLNFLYPSIVCIVMGIVFKEGFSKYQIAAIVVSVIGMGFLTGAGGNMPMIGIVLAVASAFVYGGYLIANEKGPANELPIEVKLFYVSLPGTILYCFIAPMTGTLVAPPKSIDVAFIIAVGLFNAGGYFFMMYGISKLGAAIASFVSMLEPIVSVIFSTLWFHDPVTIGIVVGGGLVMASILLIAIDGAKKGNSA</sequence>
<dbReference type="eggNOG" id="COG0697">
    <property type="taxonomic scope" value="Bacteria"/>
</dbReference>
<dbReference type="PANTHER" id="PTHR22911:SF137">
    <property type="entry name" value="SOLUTE CARRIER FAMILY 35 MEMBER G2-RELATED"/>
    <property type="match status" value="1"/>
</dbReference>
<keyword evidence="2" id="KW-0812">Transmembrane</keyword>
<feature type="transmembrane region" description="Helical" evidence="2">
    <location>
        <begin position="121"/>
        <end position="139"/>
    </location>
</feature>
<dbReference type="STRING" id="411461.DORFOR_01643"/>
<feature type="transmembrane region" description="Helical" evidence="2">
    <location>
        <begin position="35"/>
        <end position="53"/>
    </location>
</feature>
<dbReference type="Proteomes" id="UP000005359">
    <property type="component" value="Unassembled WGS sequence"/>
</dbReference>
<dbReference type="RefSeq" id="WP_005332926.1">
    <property type="nucleotide sequence ID" value="NZ_AAXA02000013.1"/>
</dbReference>
<feature type="transmembrane region" description="Helical" evidence="2">
    <location>
        <begin position="89"/>
        <end position="114"/>
    </location>
</feature>
<accession>B0G5V2</accession>
<feature type="transmembrane region" description="Helical" evidence="2">
    <location>
        <begin position="207"/>
        <end position="226"/>
    </location>
</feature>
<feature type="transmembrane region" description="Helical" evidence="2">
    <location>
        <begin position="65"/>
        <end position="83"/>
    </location>
</feature>
<evidence type="ECO:0000313" key="5">
    <source>
        <dbReference type="Proteomes" id="UP000005359"/>
    </source>
</evidence>
<evidence type="ECO:0000256" key="2">
    <source>
        <dbReference type="SAM" id="Phobius"/>
    </source>
</evidence>
<proteinExistence type="inferred from homology"/>
<feature type="transmembrane region" description="Helical" evidence="2">
    <location>
        <begin position="179"/>
        <end position="201"/>
    </location>
</feature>
<dbReference type="GeneID" id="92864223"/>
<feature type="domain" description="EamA" evidence="3">
    <location>
        <begin position="4"/>
        <end position="136"/>
    </location>
</feature>
<dbReference type="GO" id="GO:0016020">
    <property type="term" value="C:membrane"/>
    <property type="evidence" value="ECO:0007669"/>
    <property type="project" value="InterPro"/>
</dbReference>
<feature type="transmembrane region" description="Helical" evidence="2">
    <location>
        <begin position="233"/>
        <end position="257"/>
    </location>
</feature>
<feature type="transmembrane region" description="Helical" evidence="2">
    <location>
        <begin position="263"/>
        <end position="281"/>
    </location>
</feature>
<gene>
    <name evidence="4" type="ORF">DORFOR_01643</name>
</gene>
<dbReference type="AlphaFoldDB" id="B0G5V2"/>
<evidence type="ECO:0000256" key="1">
    <source>
        <dbReference type="ARBA" id="ARBA00007362"/>
    </source>
</evidence>
<reference evidence="4 5" key="2">
    <citation type="submission" date="2007-10" db="EMBL/GenBank/DDBJ databases">
        <authorList>
            <person name="Fulton L."/>
            <person name="Clifton S."/>
            <person name="Fulton B."/>
            <person name="Xu J."/>
            <person name="Minx P."/>
            <person name="Pepin K.H."/>
            <person name="Johnson M."/>
            <person name="Thiruvilangam P."/>
            <person name="Bhonagiri V."/>
            <person name="Nash W.E."/>
            <person name="Wang C."/>
            <person name="Mardis E.R."/>
            <person name="Wilson R.K."/>
        </authorList>
    </citation>
    <scope>NUCLEOTIDE SEQUENCE [LARGE SCALE GENOMIC DNA]</scope>
    <source>
        <strain evidence="4 5">ATCC 27755</strain>
    </source>
</reference>
<protein>
    <submittedName>
        <fullName evidence="4">Putative membrane protein</fullName>
    </submittedName>
</protein>
<evidence type="ECO:0000259" key="3">
    <source>
        <dbReference type="Pfam" id="PF00892"/>
    </source>
</evidence>
<comment type="similarity">
    <text evidence="1">Belongs to the EamA transporter family.</text>
</comment>
<feature type="transmembrane region" description="Helical" evidence="2">
    <location>
        <begin position="145"/>
        <end position="164"/>
    </location>
</feature>
<reference evidence="4 5" key="1">
    <citation type="submission" date="2007-10" db="EMBL/GenBank/DDBJ databases">
        <title>Draft genome sequence of Dorea formicigenerans(ATCC 27755).</title>
        <authorList>
            <person name="Sudarsanam P."/>
            <person name="Ley R."/>
            <person name="Guruge J."/>
            <person name="Turnbaugh P.J."/>
            <person name="Mahowald M."/>
            <person name="Liep D."/>
            <person name="Gordon J."/>
        </authorList>
    </citation>
    <scope>NUCLEOTIDE SEQUENCE [LARGE SCALE GENOMIC DNA]</scope>
    <source>
        <strain evidence="4 5">ATCC 27755</strain>
    </source>
</reference>
<evidence type="ECO:0000313" key="4">
    <source>
        <dbReference type="EMBL" id="EDR47152.1"/>
    </source>
</evidence>
<organism evidence="4 5">
    <name type="scientific">Dorea formicigenerans ATCC 27755</name>
    <dbReference type="NCBI Taxonomy" id="411461"/>
    <lineage>
        <taxon>Bacteria</taxon>
        <taxon>Bacillati</taxon>
        <taxon>Bacillota</taxon>
        <taxon>Clostridia</taxon>
        <taxon>Lachnospirales</taxon>
        <taxon>Lachnospiraceae</taxon>
        <taxon>Dorea</taxon>
    </lineage>
</organism>
<name>B0G5V2_9FIRM</name>
<dbReference type="EMBL" id="AAXA02000013">
    <property type="protein sequence ID" value="EDR47152.1"/>
    <property type="molecule type" value="Genomic_DNA"/>
</dbReference>
<dbReference type="PANTHER" id="PTHR22911">
    <property type="entry name" value="ACYL-MALONYL CONDENSING ENZYME-RELATED"/>
    <property type="match status" value="1"/>
</dbReference>
<dbReference type="InterPro" id="IPR000620">
    <property type="entry name" value="EamA_dom"/>
</dbReference>
<keyword evidence="2" id="KW-0472">Membrane</keyword>
<dbReference type="PaxDb" id="411461-DORFOR_01643"/>
<dbReference type="Pfam" id="PF00892">
    <property type="entry name" value="EamA"/>
    <property type="match status" value="2"/>
</dbReference>
<feature type="domain" description="EamA" evidence="3">
    <location>
        <begin position="145"/>
        <end position="280"/>
    </location>
</feature>
<comment type="caution">
    <text evidence="4">The sequence shown here is derived from an EMBL/GenBank/DDBJ whole genome shotgun (WGS) entry which is preliminary data.</text>
</comment>
<keyword evidence="2" id="KW-1133">Transmembrane helix</keyword>
<dbReference type="InterPro" id="IPR037185">
    <property type="entry name" value="EmrE-like"/>
</dbReference>